<evidence type="ECO:0000256" key="1">
    <source>
        <dbReference type="SAM" id="SignalP"/>
    </source>
</evidence>
<sequence>MLSKLILLTITLQAGLAAAFGNAIVTNRCPYDVWVWSVDQAQFSAPIYVPARSKYSEPVRSTCNGCGTSIKISKTDQLLGGAQTQFEYSISAGQMWYDISFVDCASGQSADSCPGHDMGLSMDSSDSRCGKADCAGGSYCPTQSYYVDYPTQKLGMADPVFTCPGAGTGMDLHMTVCSDEASLKRSIAGRLLVDE</sequence>
<protein>
    <recommendedName>
        <fullName evidence="4">Osmotin, thaumatin-like protein</fullName>
    </recommendedName>
</protein>
<evidence type="ECO:0000313" key="2">
    <source>
        <dbReference type="EMBL" id="KAF2128795.1"/>
    </source>
</evidence>
<accession>A0A6A6ACC6</accession>
<dbReference type="AlphaFoldDB" id="A0A6A6ACC6"/>
<evidence type="ECO:0000313" key="3">
    <source>
        <dbReference type="Proteomes" id="UP000799771"/>
    </source>
</evidence>
<dbReference type="InterPro" id="IPR006771">
    <property type="entry name" value="CetA-like"/>
</dbReference>
<dbReference type="GeneID" id="54407152"/>
<evidence type="ECO:0008006" key="4">
    <source>
        <dbReference type="Google" id="ProtNLM"/>
    </source>
</evidence>
<dbReference type="InterPro" id="IPR037176">
    <property type="entry name" value="Osmotin/thaumatin-like_sf"/>
</dbReference>
<keyword evidence="1" id="KW-0732">Signal</keyword>
<dbReference type="Proteomes" id="UP000799771">
    <property type="component" value="Unassembled WGS sequence"/>
</dbReference>
<feature type="signal peptide" evidence="1">
    <location>
        <begin position="1"/>
        <end position="17"/>
    </location>
</feature>
<dbReference type="RefSeq" id="XP_033523184.1">
    <property type="nucleotide sequence ID" value="XM_033666720.1"/>
</dbReference>
<name>A0A6A6ACC6_9PLEO</name>
<dbReference type="Pfam" id="PF04681">
    <property type="entry name" value="Bys1"/>
    <property type="match status" value="1"/>
</dbReference>
<proteinExistence type="predicted"/>
<feature type="chain" id="PRO_5025368383" description="Osmotin, thaumatin-like protein" evidence="1">
    <location>
        <begin position="18"/>
        <end position="195"/>
    </location>
</feature>
<dbReference type="SUPFAM" id="SSF49870">
    <property type="entry name" value="Osmotin, thaumatin-like protein"/>
    <property type="match status" value="1"/>
</dbReference>
<dbReference type="PANTHER" id="PTHR36195">
    <property type="entry name" value="DOMAIN PROTEIN, PUTATIVE (AFU_ORTHOLOGUE AFUA_5G01990)-RELATED-RELATED"/>
    <property type="match status" value="1"/>
</dbReference>
<organism evidence="2 3">
    <name type="scientific">Dothidotthia symphoricarpi CBS 119687</name>
    <dbReference type="NCBI Taxonomy" id="1392245"/>
    <lineage>
        <taxon>Eukaryota</taxon>
        <taxon>Fungi</taxon>
        <taxon>Dikarya</taxon>
        <taxon>Ascomycota</taxon>
        <taxon>Pezizomycotina</taxon>
        <taxon>Dothideomycetes</taxon>
        <taxon>Pleosporomycetidae</taxon>
        <taxon>Pleosporales</taxon>
        <taxon>Dothidotthiaceae</taxon>
        <taxon>Dothidotthia</taxon>
    </lineage>
</organism>
<gene>
    <name evidence="2" type="ORF">P153DRAFT_357309</name>
</gene>
<dbReference type="OrthoDB" id="5144514at2759"/>
<dbReference type="EMBL" id="ML977507">
    <property type="protein sequence ID" value="KAF2128795.1"/>
    <property type="molecule type" value="Genomic_DNA"/>
</dbReference>
<dbReference type="PANTHER" id="PTHR36195:SF4">
    <property type="entry name" value="DOMAIN PROTEIN, PUTATIVE (AFU_ORTHOLOGUE AFUA_5G01990)-RELATED"/>
    <property type="match status" value="1"/>
</dbReference>
<keyword evidence="3" id="KW-1185">Reference proteome</keyword>
<reference evidence="2" key="1">
    <citation type="journal article" date="2020" name="Stud. Mycol.">
        <title>101 Dothideomycetes genomes: a test case for predicting lifestyles and emergence of pathogens.</title>
        <authorList>
            <person name="Haridas S."/>
            <person name="Albert R."/>
            <person name="Binder M."/>
            <person name="Bloem J."/>
            <person name="Labutti K."/>
            <person name="Salamov A."/>
            <person name="Andreopoulos B."/>
            <person name="Baker S."/>
            <person name="Barry K."/>
            <person name="Bills G."/>
            <person name="Bluhm B."/>
            <person name="Cannon C."/>
            <person name="Castanera R."/>
            <person name="Culley D."/>
            <person name="Daum C."/>
            <person name="Ezra D."/>
            <person name="Gonzalez J."/>
            <person name="Henrissat B."/>
            <person name="Kuo A."/>
            <person name="Liang C."/>
            <person name="Lipzen A."/>
            <person name="Lutzoni F."/>
            <person name="Magnuson J."/>
            <person name="Mondo S."/>
            <person name="Nolan M."/>
            <person name="Ohm R."/>
            <person name="Pangilinan J."/>
            <person name="Park H.-J."/>
            <person name="Ramirez L."/>
            <person name="Alfaro M."/>
            <person name="Sun H."/>
            <person name="Tritt A."/>
            <person name="Yoshinaga Y."/>
            <person name="Zwiers L.-H."/>
            <person name="Turgeon B."/>
            <person name="Goodwin S."/>
            <person name="Spatafora J."/>
            <person name="Crous P."/>
            <person name="Grigoriev I."/>
        </authorList>
    </citation>
    <scope>NUCLEOTIDE SEQUENCE</scope>
    <source>
        <strain evidence="2">CBS 119687</strain>
    </source>
</reference>